<dbReference type="NCBIfam" id="NF001911">
    <property type="entry name" value="PRK00685.1"/>
    <property type="match status" value="1"/>
</dbReference>
<comment type="similarity">
    <text evidence="2">Belongs to the UPF0173 family.</text>
</comment>
<evidence type="ECO:0000256" key="1">
    <source>
        <dbReference type="ARBA" id="ARBA00022801"/>
    </source>
</evidence>
<gene>
    <name evidence="4" type="ordered locus">Mpet_0796</name>
</gene>
<proteinExistence type="inferred from homology"/>
<dbReference type="Gene3D" id="3.60.15.10">
    <property type="entry name" value="Ribonuclease Z/Hydroxyacylglutathione hydrolase-like"/>
    <property type="match status" value="1"/>
</dbReference>
<evidence type="ECO:0000259" key="3">
    <source>
        <dbReference type="SMART" id="SM00849"/>
    </source>
</evidence>
<dbReference type="Pfam" id="PF13483">
    <property type="entry name" value="Lactamase_B_3"/>
    <property type="match status" value="1"/>
</dbReference>
<dbReference type="InterPro" id="IPR050114">
    <property type="entry name" value="UPF0173_UPF0282_UlaG_hydrolase"/>
</dbReference>
<protein>
    <recommendedName>
        <fullName evidence="2">UPF0173 metal-dependent hydrolase Mpet_0796</fullName>
    </recommendedName>
</protein>
<dbReference type="STRING" id="679926.Mpet_0796"/>
<dbReference type="PANTHER" id="PTHR43546:SF3">
    <property type="entry name" value="UPF0173 METAL-DEPENDENT HYDROLASE MJ1163"/>
    <property type="match status" value="1"/>
</dbReference>
<dbReference type="GeneID" id="9743251"/>
<dbReference type="Proteomes" id="UP000006565">
    <property type="component" value="Chromosome"/>
</dbReference>
<dbReference type="InterPro" id="IPR001279">
    <property type="entry name" value="Metallo-B-lactamas"/>
</dbReference>
<sequence>MRIKWLGHSCFCIEGSKKIIIDPYMPHGDFGCTPDIVAVTHGHGDHFGDTMKFKKPVVCPNEIARYLSSKGFDAEPLNIGGTIVRDGVSFTMVPALHSSLLQVEGEELYGGPASGFVIKMDGVTVYHAGDTGLFSDMKLIRDLYHPDVAMLPIGGRFTMGPSEAMMAAGFIGAPLVIPMHYNTSPLIEQDAGEFKRSIEEVTPMKVVVMEPGEEIDTDYYKAL</sequence>
<dbReference type="RefSeq" id="WP_013328748.1">
    <property type="nucleotide sequence ID" value="NC_014507.1"/>
</dbReference>
<dbReference type="HAMAP" id="MF_00457">
    <property type="entry name" value="UPF0173"/>
    <property type="match status" value="1"/>
</dbReference>
<organism evidence="4 5">
    <name type="scientific">Methanolacinia petrolearia (strain DSM 11571 / OCM 486 / SEBR 4847)</name>
    <name type="common">Methanoplanus petrolearius</name>
    <dbReference type="NCBI Taxonomy" id="679926"/>
    <lineage>
        <taxon>Archaea</taxon>
        <taxon>Methanobacteriati</taxon>
        <taxon>Methanobacteriota</taxon>
        <taxon>Stenosarchaea group</taxon>
        <taxon>Methanomicrobia</taxon>
        <taxon>Methanomicrobiales</taxon>
        <taxon>Methanomicrobiaceae</taxon>
        <taxon>Methanolacinia</taxon>
    </lineage>
</organism>
<name>E1RIY2_METP4</name>
<evidence type="ECO:0000313" key="4">
    <source>
        <dbReference type="EMBL" id="ADN35570.1"/>
    </source>
</evidence>
<dbReference type="AlphaFoldDB" id="E1RIY2"/>
<evidence type="ECO:0000313" key="5">
    <source>
        <dbReference type="Proteomes" id="UP000006565"/>
    </source>
</evidence>
<dbReference type="eggNOG" id="arCOG00497">
    <property type="taxonomic scope" value="Archaea"/>
</dbReference>
<dbReference type="HOGENOM" id="CLU_070010_4_0_2"/>
<keyword evidence="5" id="KW-1185">Reference proteome</keyword>
<dbReference type="PANTHER" id="PTHR43546">
    <property type="entry name" value="UPF0173 METAL-DEPENDENT HYDROLASE MJ1163-RELATED"/>
    <property type="match status" value="1"/>
</dbReference>
<accession>E1RIY2</accession>
<dbReference type="GO" id="GO:0016787">
    <property type="term" value="F:hydrolase activity"/>
    <property type="evidence" value="ECO:0007669"/>
    <property type="project" value="UniProtKB-UniRule"/>
</dbReference>
<dbReference type="SMART" id="SM00849">
    <property type="entry name" value="Lactamase_B"/>
    <property type="match status" value="1"/>
</dbReference>
<dbReference type="KEGG" id="mpi:Mpet_0796"/>
<dbReference type="InterPro" id="IPR036866">
    <property type="entry name" value="RibonucZ/Hydroxyglut_hydro"/>
</dbReference>
<feature type="domain" description="Metallo-beta-lactamase" evidence="3">
    <location>
        <begin position="7"/>
        <end position="180"/>
    </location>
</feature>
<dbReference type="OrthoDB" id="28313at2157"/>
<reference evidence="4 5" key="1">
    <citation type="journal article" date="2010" name="Stand. Genomic Sci.">
        <title>Complete genome sequence of Methanoplanus petrolearius type strain (SEBR 4847).</title>
        <authorList>
            <person name="Brambilla E."/>
            <person name="Djao O.D."/>
            <person name="Daligault H."/>
            <person name="Lapidus A."/>
            <person name="Lucas S."/>
            <person name="Hammon N."/>
            <person name="Nolan M."/>
            <person name="Tice H."/>
            <person name="Cheng J.F."/>
            <person name="Han C."/>
            <person name="Tapia R."/>
            <person name="Goodwin L."/>
            <person name="Pitluck S."/>
            <person name="Liolios K."/>
            <person name="Ivanova N."/>
            <person name="Mavromatis K."/>
            <person name="Mikhailova N."/>
            <person name="Pati A."/>
            <person name="Chen A."/>
            <person name="Palaniappan K."/>
            <person name="Land M."/>
            <person name="Hauser L."/>
            <person name="Chang Y.J."/>
            <person name="Jeffries C.D."/>
            <person name="Rohde M."/>
            <person name="Spring S."/>
            <person name="Sikorski J."/>
            <person name="Goker M."/>
            <person name="Woyke T."/>
            <person name="Bristow J."/>
            <person name="Eisen J.A."/>
            <person name="Markowitz V."/>
            <person name="Hugenholtz P."/>
            <person name="Kyrpides N.C."/>
            <person name="Klenk H.P."/>
        </authorList>
    </citation>
    <scope>NUCLEOTIDE SEQUENCE [LARGE SCALE GENOMIC DNA]</scope>
    <source>
        <strain evidence="5">DSM 11571 / OCM 486 / SEBR 4847</strain>
    </source>
</reference>
<keyword evidence="1 2" id="KW-0378">Hydrolase</keyword>
<dbReference type="EMBL" id="CP002117">
    <property type="protein sequence ID" value="ADN35570.1"/>
    <property type="molecule type" value="Genomic_DNA"/>
</dbReference>
<dbReference type="InterPro" id="IPR022877">
    <property type="entry name" value="UPF0173"/>
</dbReference>
<dbReference type="SUPFAM" id="SSF56281">
    <property type="entry name" value="Metallo-hydrolase/oxidoreductase"/>
    <property type="match status" value="1"/>
</dbReference>
<evidence type="ECO:0000256" key="2">
    <source>
        <dbReference type="HAMAP-Rule" id="MF_00457"/>
    </source>
</evidence>